<evidence type="ECO:0000256" key="4">
    <source>
        <dbReference type="HAMAP-Rule" id="MF_01632"/>
    </source>
</evidence>
<evidence type="ECO:0000256" key="3">
    <source>
        <dbReference type="ARBA" id="ARBA00023239"/>
    </source>
</evidence>
<dbReference type="HAMAP" id="MF_01632">
    <property type="entry name" value="UbiC"/>
    <property type="match status" value="1"/>
</dbReference>
<feature type="binding site" evidence="4">
    <location>
        <position position="82"/>
    </location>
    <ligand>
        <name>substrate</name>
    </ligand>
</feature>
<dbReference type="InterPro" id="IPR028978">
    <property type="entry name" value="Chorismate_lyase_/UTRA_dom_sf"/>
</dbReference>
<dbReference type="EC" id="4.1.3.40" evidence="4"/>
<dbReference type="Proteomes" id="UP000629025">
    <property type="component" value="Unassembled WGS sequence"/>
</dbReference>
<dbReference type="Gene3D" id="3.40.1410.10">
    <property type="entry name" value="Chorismate lyase-like"/>
    <property type="match status" value="1"/>
</dbReference>
<reference evidence="6" key="1">
    <citation type="journal article" date="2019" name="Int. J. Syst. Evol. Microbiol.">
        <title>The Global Catalogue of Microorganisms (GCM) 10K type strain sequencing project: providing services to taxonomists for standard genome sequencing and annotation.</title>
        <authorList>
            <consortium name="The Broad Institute Genomics Platform"/>
            <consortium name="The Broad Institute Genome Sequencing Center for Infectious Disease"/>
            <person name="Wu L."/>
            <person name="Ma J."/>
        </authorList>
    </citation>
    <scope>NUCLEOTIDE SEQUENCE [LARGE SCALE GENOMIC DNA]</scope>
    <source>
        <strain evidence="6">CGMCC 1.15341</strain>
    </source>
</reference>
<dbReference type="InterPro" id="IPR007440">
    <property type="entry name" value="Chorismate--pyruvate_lyase"/>
</dbReference>
<dbReference type="RefSeq" id="WP_188751843.1">
    <property type="nucleotide sequence ID" value="NZ_BMIJ01000010.1"/>
</dbReference>
<comment type="caution">
    <text evidence="5">The sequence shown here is derived from an EMBL/GenBank/DDBJ whole genome shotgun (WGS) entry which is preliminary data.</text>
</comment>
<comment type="similarity">
    <text evidence="4">Belongs to the UbiC family.</text>
</comment>
<keyword evidence="2 4" id="KW-0831">Ubiquinone biosynthesis</keyword>
<proteinExistence type="inferred from homology"/>
<organism evidence="5 6">
    <name type="scientific">Marinobacterium zhoushanense</name>
    <dbReference type="NCBI Taxonomy" id="1679163"/>
    <lineage>
        <taxon>Bacteria</taxon>
        <taxon>Pseudomonadati</taxon>
        <taxon>Pseudomonadota</taxon>
        <taxon>Gammaproteobacteria</taxon>
        <taxon>Oceanospirillales</taxon>
        <taxon>Oceanospirillaceae</taxon>
        <taxon>Marinobacterium</taxon>
    </lineage>
</organism>
<keyword evidence="3 4" id="KW-0456">Lyase</keyword>
<dbReference type="Pfam" id="PF04345">
    <property type="entry name" value="Chor_lyase"/>
    <property type="match status" value="1"/>
</dbReference>
<keyword evidence="6" id="KW-1185">Reference proteome</keyword>
<comment type="subcellular location">
    <subcellularLocation>
        <location evidence="4">Cytoplasm</location>
    </subcellularLocation>
</comment>
<gene>
    <name evidence="4 5" type="primary">ubiC</name>
    <name evidence="5" type="ORF">GCM10011352_40590</name>
</gene>
<evidence type="ECO:0000256" key="1">
    <source>
        <dbReference type="ARBA" id="ARBA00022490"/>
    </source>
</evidence>
<protein>
    <recommendedName>
        <fullName evidence="4">Probable chorismate pyruvate-lyase</fullName>
        <shortName evidence="4">CL</shortName>
        <shortName evidence="4">CPL</shortName>
        <ecNumber evidence="4">4.1.3.40</ecNumber>
    </recommendedName>
</protein>
<dbReference type="PANTHER" id="PTHR38683:SF1">
    <property type="entry name" value="CHORISMATE PYRUVATE-LYASE"/>
    <property type="match status" value="1"/>
</dbReference>
<feature type="binding site" evidence="4">
    <location>
        <position position="166"/>
    </location>
    <ligand>
        <name>substrate</name>
    </ligand>
</feature>
<dbReference type="PANTHER" id="PTHR38683">
    <property type="entry name" value="CHORISMATE PYRUVATE-LYASE"/>
    <property type="match status" value="1"/>
</dbReference>
<comment type="function">
    <text evidence="4">Removes the pyruvyl group from chorismate, with concomitant aromatization of the ring, to provide 4-hydroxybenzoate (4HB) for the ubiquinone pathway.</text>
</comment>
<comment type="pathway">
    <text evidence="4">Cofactor biosynthesis; ubiquinone biosynthesis.</text>
</comment>
<comment type="caution">
    <text evidence="4">Lacks conserved residue(s) required for the propagation of feature annotation.</text>
</comment>
<keyword evidence="4 5" id="KW-0670">Pyruvate</keyword>
<name>A0ABQ1KWW3_9GAMM</name>
<dbReference type="SUPFAM" id="SSF64288">
    <property type="entry name" value="Chorismate lyase-like"/>
    <property type="match status" value="1"/>
</dbReference>
<dbReference type="EMBL" id="BMIJ01000010">
    <property type="protein sequence ID" value="GGC10005.1"/>
    <property type="molecule type" value="Genomic_DNA"/>
</dbReference>
<evidence type="ECO:0000313" key="6">
    <source>
        <dbReference type="Proteomes" id="UP000629025"/>
    </source>
</evidence>
<evidence type="ECO:0000256" key="2">
    <source>
        <dbReference type="ARBA" id="ARBA00022688"/>
    </source>
</evidence>
<keyword evidence="1 4" id="KW-0963">Cytoplasm</keyword>
<feature type="binding site" evidence="4">
    <location>
        <position position="120"/>
    </location>
    <ligand>
        <name>substrate</name>
    </ligand>
</feature>
<sequence length="179" mass="20264">MTIDTPLPRPERTLHWRTLAHPIQAPRHLRRWLTDEGSLTRLLKRASRGRFSVQVLRQEYGRPGAGETVALGLSARQSVLIREVLLCGAGEPWVYARTVIPATTLRGRHRTLKLIGSRPLGSLLFNDPAMRRDPLQIARVDNARGESLWARRSIFHLDDKPLLVCEVFLPALKGIQYPA</sequence>
<evidence type="ECO:0000313" key="5">
    <source>
        <dbReference type="EMBL" id="GGC10005.1"/>
    </source>
</evidence>
<comment type="catalytic activity">
    <reaction evidence="4">
        <text>chorismate = 4-hydroxybenzoate + pyruvate</text>
        <dbReference type="Rhea" id="RHEA:16505"/>
        <dbReference type="ChEBI" id="CHEBI:15361"/>
        <dbReference type="ChEBI" id="CHEBI:17879"/>
        <dbReference type="ChEBI" id="CHEBI:29748"/>
        <dbReference type="EC" id="4.1.3.40"/>
    </reaction>
</comment>
<accession>A0ABQ1KWW3</accession>